<proteinExistence type="inferred from homology"/>
<evidence type="ECO:0000259" key="2">
    <source>
        <dbReference type="Pfam" id="PF13556"/>
    </source>
</evidence>
<dbReference type="PANTHER" id="PTHR33744">
    <property type="entry name" value="CARBOHYDRATE DIACID REGULATOR"/>
    <property type="match status" value="1"/>
</dbReference>
<evidence type="ECO:0000256" key="1">
    <source>
        <dbReference type="ARBA" id="ARBA00006754"/>
    </source>
</evidence>
<dbReference type="Gene3D" id="1.10.10.2840">
    <property type="entry name" value="PucR C-terminal helix-turn-helix domain"/>
    <property type="match status" value="1"/>
</dbReference>
<dbReference type="Proteomes" id="UP001519363">
    <property type="component" value="Unassembled WGS sequence"/>
</dbReference>
<accession>A0ABS5AP51</accession>
<dbReference type="InterPro" id="IPR051448">
    <property type="entry name" value="CdaR-like_regulators"/>
</dbReference>
<dbReference type="RefSeq" id="WP_209707428.1">
    <property type="nucleotide sequence ID" value="NZ_JAGIOO010000001.1"/>
</dbReference>
<evidence type="ECO:0000259" key="3">
    <source>
        <dbReference type="Pfam" id="PF17853"/>
    </source>
</evidence>
<evidence type="ECO:0008006" key="6">
    <source>
        <dbReference type="Google" id="ProtNLM"/>
    </source>
</evidence>
<organism evidence="4 5">
    <name type="scientific">Crossiella equi</name>
    <dbReference type="NCBI Taxonomy" id="130796"/>
    <lineage>
        <taxon>Bacteria</taxon>
        <taxon>Bacillati</taxon>
        <taxon>Actinomycetota</taxon>
        <taxon>Actinomycetes</taxon>
        <taxon>Pseudonocardiales</taxon>
        <taxon>Pseudonocardiaceae</taxon>
        <taxon>Crossiella</taxon>
    </lineage>
</organism>
<feature type="domain" description="CdaR GGDEF-like" evidence="3">
    <location>
        <begin position="298"/>
        <end position="403"/>
    </location>
</feature>
<sequence>MGTPAGSDRTLGQVLHTLGAPLLRVLAAPRGLGLPVTEPVLHDPVGPVAAEAGAILFAVGVAPEAARPLLRAAARCEVAAVVVRGTEEHVPVLTAAAEAEGVAVLLVHPQVPWRQLDSVLTAALTSRDDTLATLDLFTLANALAELLGGAVAIQDFTRGVLAHSTVPGQPIDELRQQRILGQPQGGGPESDDPRVTRRLMNAVSLCRFPGRPPTRLPRAAVAVRAGTEALGAIWVIEADGPLPPAAERTLLDAARTAALHLVRARGAADLERRIRGEQLWALLDGRGADGPGTDGFTTPAAVLAFEPADPDPPPATLTRLADLVTVFCAGVHPRAASVPVGRVVYTLLPLAGTGSGPVVALAEEIIRRTRDALGLRVRAAIGAPAPTPAGLARSRAEADRVLAALRGGPRQVGTIDDLRAETLLLALREEHVAGHPDLRVRALTAITEQDAQRGTQYVPTLRAYLESLGDIAVTAERLGVHQNTLRYRLRTLTDSFGLDLGDPDELLVLWLQLRLAD</sequence>
<reference evidence="4 5" key="1">
    <citation type="submission" date="2021-03" db="EMBL/GenBank/DDBJ databases">
        <title>Sequencing the genomes of 1000 actinobacteria strains.</title>
        <authorList>
            <person name="Klenk H.-P."/>
        </authorList>
    </citation>
    <scope>NUCLEOTIDE SEQUENCE [LARGE SCALE GENOMIC DNA]</scope>
    <source>
        <strain evidence="4 5">DSM 44580</strain>
    </source>
</reference>
<dbReference type="Pfam" id="PF13556">
    <property type="entry name" value="HTH_30"/>
    <property type="match status" value="1"/>
</dbReference>
<keyword evidence="5" id="KW-1185">Reference proteome</keyword>
<dbReference type="Pfam" id="PF17853">
    <property type="entry name" value="GGDEF_2"/>
    <property type="match status" value="1"/>
</dbReference>
<dbReference type="EMBL" id="JAGIOO010000001">
    <property type="protein sequence ID" value="MBP2477475.1"/>
    <property type="molecule type" value="Genomic_DNA"/>
</dbReference>
<gene>
    <name evidence="4" type="ORF">JOF53_006347</name>
</gene>
<protein>
    <recommendedName>
        <fullName evidence="6">PucR family transcriptional regulator</fullName>
    </recommendedName>
</protein>
<dbReference type="InterPro" id="IPR042070">
    <property type="entry name" value="PucR_C-HTH_sf"/>
</dbReference>
<comment type="caution">
    <text evidence="4">The sequence shown here is derived from an EMBL/GenBank/DDBJ whole genome shotgun (WGS) entry which is preliminary data.</text>
</comment>
<dbReference type="InterPro" id="IPR041522">
    <property type="entry name" value="CdaR_GGDEF"/>
</dbReference>
<evidence type="ECO:0000313" key="4">
    <source>
        <dbReference type="EMBL" id="MBP2477475.1"/>
    </source>
</evidence>
<dbReference type="PANTHER" id="PTHR33744:SF17">
    <property type="entry name" value="CONSERVED PROTEIN"/>
    <property type="match status" value="1"/>
</dbReference>
<feature type="domain" description="PucR C-terminal helix-turn-helix" evidence="2">
    <location>
        <begin position="458"/>
        <end position="515"/>
    </location>
</feature>
<comment type="similarity">
    <text evidence="1">Belongs to the CdaR family.</text>
</comment>
<evidence type="ECO:0000313" key="5">
    <source>
        <dbReference type="Proteomes" id="UP001519363"/>
    </source>
</evidence>
<dbReference type="InterPro" id="IPR025736">
    <property type="entry name" value="PucR_C-HTH_dom"/>
</dbReference>
<name>A0ABS5AP51_9PSEU</name>